<dbReference type="EMBL" id="JAMXIB010000002">
    <property type="protein sequence ID" value="MCO5723871.1"/>
    <property type="molecule type" value="Genomic_DNA"/>
</dbReference>
<dbReference type="PANTHER" id="PTHR10000">
    <property type="entry name" value="PHOSPHOSERINE PHOSPHATASE"/>
    <property type="match status" value="1"/>
</dbReference>
<gene>
    <name evidence="1" type="ORF">NG653_03315</name>
</gene>
<dbReference type="Gene3D" id="3.40.50.1000">
    <property type="entry name" value="HAD superfamily/HAD-like"/>
    <property type="match status" value="1"/>
</dbReference>
<reference evidence="1 2" key="1">
    <citation type="submission" date="2022-06" db="EMBL/GenBank/DDBJ databases">
        <authorList>
            <person name="Xuan X."/>
        </authorList>
    </citation>
    <scope>NUCLEOTIDE SEQUENCE [LARGE SCALE GENOMIC DNA]</scope>
    <source>
        <strain evidence="1 2">2V75</strain>
    </source>
</reference>
<dbReference type="InterPro" id="IPR000150">
    <property type="entry name" value="Cof"/>
</dbReference>
<keyword evidence="2" id="KW-1185">Reference proteome</keyword>
<dbReference type="PANTHER" id="PTHR10000:SF53">
    <property type="entry name" value="5-AMINO-6-(5-PHOSPHO-D-RIBITYLAMINO)URACIL PHOSPHATASE YBJI-RELATED"/>
    <property type="match status" value="1"/>
</dbReference>
<dbReference type="CDD" id="cd07518">
    <property type="entry name" value="HAD_YbiV-Like"/>
    <property type="match status" value="1"/>
</dbReference>
<dbReference type="PROSITE" id="PS01228">
    <property type="entry name" value="COF_1"/>
    <property type="match status" value="1"/>
</dbReference>
<evidence type="ECO:0000313" key="1">
    <source>
        <dbReference type="EMBL" id="MCO5723871.1"/>
    </source>
</evidence>
<dbReference type="Gene3D" id="3.30.1240.10">
    <property type="match status" value="1"/>
</dbReference>
<protein>
    <submittedName>
        <fullName evidence="1">Cof-type HAD-IIB family hydrolase</fullName>
    </submittedName>
</protein>
<keyword evidence="1" id="KW-0378">Hydrolase</keyword>
<dbReference type="GO" id="GO:0016787">
    <property type="term" value="F:hydrolase activity"/>
    <property type="evidence" value="ECO:0007669"/>
    <property type="project" value="UniProtKB-KW"/>
</dbReference>
<sequence length="267" mass="30038">MDLKGIKLVVTDMDGTLLNARHQVSGRFFELQRELSLRGIRFAAASGRQYQSIACKLQPILDEVIIIAENGGLVRHRDRELLSTPLGREVRDRVLETLALVPGAHPILCGKDRAYLLPPSEAFRAQLEEYYTEFEFLERLVGFEGEIMKVAVYHFESAESFLYPAVKPFEGQLKVKVSGAHWVDLSDPLAHKGHALELVQQYLGITPGQTLAFGDYNNDLEMLERAEFSFAMANAHPNVLQKARYRTASNEEQGVEQVLERLLGQLG</sequence>
<dbReference type="SFLD" id="SFLDS00003">
    <property type="entry name" value="Haloacid_Dehalogenase"/>
    <property type="match status" value="1"/>
</dbReference>
<dbReference type="RefSeq" id="WP_252740246.1">
    <property type="nucleotide sequence ID" value="NZ_JAMXIB010000002.1"/>
</dbReference>
<dbReference type="SFLD" id="SFLDG01140">
    <property type="entry name" value="C2.B:_Phosphomannomutase_and_P"/>
    <property type="match status" value="1"/>
</dbReference>
<proteinExistence type="predicted"/>
<dbReference type="Proteomes" id="UP001206312">
    <property type="component" value="Unassembled WGS sequence"/>
</dbReference>
<evidence type="ECO:0000313" key="2">
    <source>
        <dbReference type="Proteomes" id="UP001206312"/>
    </source>
</evidence>
<comment type="caution">
    <text evidence="1">The sequence shown here is derived from an EMBL/GenBank/DDBJ whole genome shotgun (WGS) entry which is preliminary data.</text>
</comment>
<dbReference type="Pfam" id="PF08282">
    <property type="entry name" value="Hydrolase_3"/>
    <property type="match status" value="1"/>
</dbReference>
<dbReference type="NCBIfam" id="TIGR00099">
    <property type="entry name" value="Cof-subfamily"/>
    <property type="match status" value="1"/>
</dbReference>
<accession>A0ABT1AUY7</accession>
<name>A0ABT1AUY7_9FLAO</name>
<dbReference type="SUPFAM" id="SSF56784">
    <property type="entry name" value="HAD-like"/>
    <property type="match status" value="1"/>
</dbReference>
<dbReference type="InterPro" id="IPR036412">
    <property type="entry name" value="HAD-like_sf"/>
</dbReference>
<organism evidence="1 2">
    <name type="scientific">Robiginitalea marina</name>
    <dbReference type="NCBI Taxonomy" id="2954105"/>
    <lineage>
        <taxon>Bacteria</taxon>
        <taxon>Pseudomonadati</taxon>
        <taxon>Bacteroidota</taxon>
        <taxon>Flavobacteriia</taxon>
        <taxon>Flavobacteriales</taxon>
        <taxon>Flavobacteriaceae</taxon>
        <taxon>Robiginitalea</taxon>
    </lineage>
</organism>
<dbReference type="InterPro" id="IPR023214">
    <property type="entry name" value="HAD_sf"/>
</dbReference>